<dbReference type="Pfam" id="PF11563">
    <property type="entry name" value="Protoglobin"/>
    <property type="match status" value="1"/>
</dbReference>
<dbReference type="RefSeq" id="WP_008176893.1">
    <property type="nucleotide sequence ID" value="NZ_CP189820.1"/>
</dbReference>
<dbReference type="GO" id="GO:0016020">
    <property type="term" value="C:membrane"/>
    <property type="evidence" value="ECO:0007669"/>
    <property type="project" value="InterPro"/>
</dbReference>
<feature type="coiled-coil region" evidence="4">
    <location>
        <begin position="257"/>
        <end position="284"/>
    </location>
</feature>
<proteinExistence type="inferred from homology"/>
<evidence type="ECO:0000256" key="2">
    <source>
        <dbReference type="ARBA" id="ARBA00029447"/>
    </source>
</evidence>
<gene>
    <name evidence="6" type="ORF">SAMN02787113_04494</name>
</gene>
<name>A0A1H9RQQ2_9BACI</name>
<dbReference type="PRINTS" id="PR00260">
    <property type="entry name" value="CHEMTRNSDUCR"/>
</dbReference>
<comment type="caution">
    <text evidence="6">The sequence shown here is derived from an EMBL/GenBank/DDBJ whole genome shotgun (WGS) entry which is preliminary data.</text>
</comment>
<dbReference type="InterPro" id="IPR044398">
    <property type="entry name" value="Globin-sensor_dom"/>
</dbReference>
<dbReference type="SMART" id="SM00283">
    <property type="entry name" value="MA"/>
    <property type="match status" value="1"/>
</dbReference>
<keyword evidence="1 3" id="KW-0807">Transducer</keyword>
<feature type="domain" description="Methyl-accepting transducer" evidence="5">
    <location>
        <begin position="209"/>
        <end position="422"/>
    </location>
</feature>
<dbReference type="InterPro" id="IPR009050">
    <property type="entry name" value="Globin-like_sf"/>
</dbReference>
<evidence type="ECO:0000313" key="7">
    <source>
        <dbReference type="Proteomes" id="UP000199410"/>
    </source>
</evidence>
<sequence>MIFQKQSKTKALDLQQYTVKMELSNRQLMVKQIEMLNVTKQDLQYLKAFQPYVMDNVDHIVNRFYNMIGTEQHLVNIISHHSSVEKLKITLRQHIIEMFNGTIDEEFYQRRVKIAKVHVHIGLRTQWYICAFQDLSLSFIDLVEQHIDHPRDQFNTIRAISKICNFEQQLVLEAYENTVEQHKENMELEKEAIERQIVHSSELLATISQETNNSFCRLSEQSGEIEQLAKRSLEVSTLAENQALDGRECLKKQSLNMHNIIQSLHDIEENIEQLSDMSKEMETIMSVVTNIANQTNLLALNAAIEAARAGEAGKGFSVVADEVRKLSIQTKESVTAVALLLQKTSERTGKLEQSLIHIQDEVASGEDNMLHTEGQFTNIVGAMTEAKDQNDCMATKIQAIAGILSGLGSSFTEVTNSAEKLASFAQNLKS</sequence>
<dbReference type="GO" id="GO:0004888">
    <property type="term" value="F:transmembrane signaling receptor activity"/>
    <property type="evidence" value="ECO:0007669"/>
    <property type="project" value="InterPro"/>
</dbReference>
<evidence type="ECO:0000259" key="5">
    <source>
        <dbReference type="PROSITE" id="PS50111"/>
    </source>
</evidence>
<dbReference type="Gene3D" id="1.10.490.10">
    <property type="entry name" value="Globins"/>
    <property type="match status" value="1"/>
</dbReference>
<dbReference type="Gene3D" id="1.10.287.950">
    <property type="entry name" value="Methyl-accepting chemotaxis protein"/>
    <property type="match status" value="1"/>
</dbReference>
<dbReference type="EMBL" id="FOEL01000024">
    <property type="protein sequence ID" value="SER75026.1"/>
    <property type="molecule type" value="Genomic_DNA"/>
</dbReference>
<evidence type="ECO:0000256" key="4">
    <source>
        <dbReference type="SAM" id="Coils"/>
    </source>
</evidence>
<dbReference type="PANTHER" id="PTHR32089">
    <property type="entry name" value="METHYL-ACCEPTING CHEMOTAXIS PROTEIN MCPB"/>
    <property type="match status" value="1"/>
</dbReference>
<dbReference type="GO" id="GO:0020037">
    <property type="term" value="F:heme binding"/>
    <property type="evidence" value="ECO:0007669"/>
    <property type="project" value="InterPro"/>
</dbReference>
<comment type="similarity">
    <text evidence="2">Belongs to the methyl-accepting chemotaxis (MCP) protein family.</text>
</comment>
<reference evidence="6 7" key="1">
    <citation type="submission" date="2016-10" db="EMBL/GenBank/DDBJ databases">
        <authorList>
            <person name="Varghese N."/>
            <person name="Submissions S."/>
        </authorList>
    </citation>
    <scope>NUCLEOTIDE SEQUENCE [LARGE SCALE GENOMIC DNA]</scope>
    <source>
        <strain evidence="6 7">TC-13</strain>
    </source>
</reference>
<dbReference type="PROSITE" id="PS50111">
    <property type="entry name" value="CHEMOTAXIS_TRANSDUC_2"/>
    <property type="match status" value="1"/>
</dbReference>
<dbReference type="InterPro" id="IPR004090">
    <property type="entry name" value="Chemotax_Me-accpt_rcpt"/>
</dbReference>
<dbReference type="Pfam" id="PF00015">
    <property type="entry name" value="MCPsignal"/>
    <property type="match status" value="1"/>
</dbReference>
<dbReference type="SUPFAM" id="SSF46458">
    <property type="entry name" value="Globin-like"/>
    <property type="match status" value="1"/>
</dbReference>
<evidence type="ECO:0000256" key="1">
    <source>
        <dbReference type="ARBA" id="ARBA00023224"/>
    </source>
</evidence>
<keyword evidence="4" id="KW-0175">Coiled coil</keyword>
<feature type="coiled-coil region" evidence="4">
    <location>
        <begin position="172"/>
        <end position="203"/>
    </location>
</feature>
<dbReference type="PANTHER" id="PTHR32089:SF118">
    <property type="entry name" value="HEME-BASED AEROTACTIC TRANSDUCER HEMAT"/>
    <property type="match status" value="1"/>
</dbReference>
<organism evidence="6 7">
    <name type="scientific">Lysinibacillus fusiformis</name>
    <dbReference type="NCBI Taxonomy" id="28031"/>
    <lineage>
        <taxon>Bacteria</taxon>
        <taxon>Bacillati</taxon>
        <taxon>Bacillota</taxon>
        <taxon>Bacilli</taxon>
        <taxon>Bacillales</taxon>
        <taxon>Bacillaceae</taxon>
        <taxon>Lysinibacillus</taxon>
    </lineage>
</organism>
<dbReference type="CDD" id="cd01068">
    <property type="entry name" value="globin_sensor"/>
    <property type="match status" value="1"/>
</dbReference>
<dbReference type="InterPro" id="IPR039379">
    <property type="entry name" value="Protoglobin_sensor_dom"/>
</dbReference>
<dbReference type="InterPro" id="IPR012292">
    <property type="entry name" value="Globin/Proto"/>
</dbReference>
<dbReference type="SUPFAM" id="SSF58104">
    <property type="entry name" value="Methyl-accepting chemotaxis protein (MCP) signaling domain"/>
    <property type="match status" value="1"/>
</dbReference>
<dbReference type="GO" id="GO:0019825">
    <property type="term" value="F:oxygen binding"/>
    <property type="evidence" value="ECO:0007669"/>
    <property type="project" value="InterPro"/>
</dbReference>
<dbReference type="Proteomes" id="UP000199410">
    <property type="component" value="Unassembled WGS sequence"/>
</dbReference>
<dbReference type="AlphaFoldDB" id="A0A1H9RQQ2"/>
<accession>A0A1H9RQQ2</accession>
<dbReference type="InterPro" id="IPR004089">
    <property type="entry name" value="MCPsignal_dom"/>
</dbReference>
<evidence type="ECO:0000313" key="6">
    <source>
        <dbReference type="EMBL" id="SER75026.1"/>
    </source>
</evidence>
<evidence type="ECO:0000256" key="3">
    <source>
        <dbReference type="PROSITE-ProRule" id="PRU00284"/>
    </source>
</evidence>
<protein>
    <submittedName>
        <fullName evidence="6">Heam-based aerotactic trancducer</fullName>
    </submittedName>
</protein>
<dbReference type="GO" id="GO:0006935">
    <property type="term" value="P:chemotaxis"/>
    <property type="evidence" value="ECO:0007669"/>
    <property type="project" value="InterPro"/>
</dbReference>
<dbReference type="GO" id="GO:0007165">
    <property type="term" value="P:signal transduction"/>
    <property type="evidence" value="ECO:0007669"/>
    <property type="project" value="UniProtKB-KW"/>
</dbReference>